<dbReference type="Proteomes" id="UP000501128">
    <property type="component" value="Chromosome"/>
</dbReference>
<evidence type="ECO:0000313" key="2">
    <source>
        <dbReference type="EMBL" id="QJD79161.1"/>
    </source>
</evidence>
<evidence type="ECO:0000313" key="3">
    <source>
        <dbReference type="Proteomes" id="UP000501128"/>
    </source>
</evidence>
<dbReference type="RefSeq" id="WP_169551127.1">
    <property type="nucleotide sequence ID" value="NZ_CP051677.1"/>
</dbReference>
<keyword evidence="3" id="KW-1185">Reference proteome</keyword>
<organism evidence="2 3">
    <name type="scientific">Spirosoma rhododendri</name>
    <dbReference type="NCBI Taxonomy" id="2728024"/>
    <lineage>
        <taxon>Bacteria</taxon>
        <taxon>Pseudomonadati</taxon>
        <taxon>Bacteroidota</taxon>
        <taxon>Cytophagia</taxon>
        <taxon>Cytophagales</taxon>
        <taxon>Cytophagaceae</taxon>
        <taxon>Spirosoma</taxon>
    </lineage>
</organism>
<dbReference type="KEGG" id="srho:HH216_12595"/>
<dbReference type="AlphaFoldDB" id="A0A7L5DNV2"/>
<reference evidence="2 3" key="1">
    <citation type="submission" date="2020-04" db="EMBL/GenBank/DDBJ databases">
        <title>Genome sequencing of novel species.</title>
        <authorList>
            <person name="Heo J."/>
            <person name="Kim S.-J."/>
            <person name="Kim J.-S."/>
            <person name="Hong S.-B."/>
            <person name="Kwon S.-W."/>
        </authorList>
    </citation>
    <scope>NUCLEOTIDE SEQUENCE [LARGE SCALE GENOMIC DNA]</scope>
    <source>
        <strain evidence="2 3">CJU-R4</strain>
    </source>
</reference>
<keyword evidence="1" id="KW-0732">Signal</keyword>
<dbReference type="SUPFAM" id="SSF74653">
    <property type="entry name" value="TolA/TonB C-terminal domain"/>
    <property type="match status" value="1"/>
</dbReference>
<proteinExistence type="predicted"/>
<dbReference type="EMBL" id="CP051677">
    <property type="protein sequence ID" value="QJD79161.1"/>
    <property type="molecule type" value="Genomic_DNA"/>
</dbReference>
<feature type="signal peptide" evidence="1">
    <location>
        <begin position="1"/>
        <end position="20"/>
    </location>
</feature>
<sequence length="396" mass="43853">MLRLFLILSALWLSGAVSHAQLTVYQDRNGQVFTAIEEYGPGIINATAYKKLIYAGSPFLTFPVWQPGRVRLDEQGKYIACDVAYDLVSNAVMCRFAGDSAVKTLRPDRFIIGQDEFIRQQNRQANVDYKFYAKALNGGKTKLLLNLSKRGDIYARASSNTGYEKETNVNGGYVLQEKYYIRKGDARPEQISLTKNAVLAVLYEQADKLAPRLTARRPSPADIIAILPYYDSLMTVQWAAASAGNSVSDAAYVAGKNSLSANPVFNQTLHNHVAYPDAAWTQGIYARVYAGFEIDQRGNVQNVTILSPDNVGTGFVETVRNGLKKLPTLDPALAGSYVLPVAFTYTNKNENGTTHAPINRLPNDRLAGRLMLEEFSVPIVVTKPVQTSREVWGYFK</sequence>
<name>A0A7L5DNV2_9BACT</name>
<evidence type="ECO:0008006" key="4">
    <source>
        <dbReference type="Google" id="ProtNLM"/>
    </source>
</evidence>
<protein>
    <recommendedName>
        <fullName evidence="4">TonB C-terminal domain-containing protein</fullName>
    </recommendedName>
</protein>
<feature type="chain" id="PRO_5029603491" description="TonB C-terminal domain-containing protein" evidence="1">
    <location>
        <begin position="21"/>
        <end position="396"/>
    </location>
</feature>
<dbReference type="Gene3D" id="3.30.1150.10">
    <property type="match status" value="1"/>
</dbReference>
<gene>
    <name evidence="2" type="ORF">HH216_12595</name>
</gene>
<evidence type="ECO:0000256" key="1">
    <source>
        <dbReference type="SAM" id="SignalP"/>
    </source>
</evidence>
<accession>A0A7L5DNV2</accession>